<dbReference type="OrthoDB" id="6084525at2759"/>
<keyword evidence="3" id="KW-1185">Reference proteome</keyword>
<dbReference type="EMBL" id="CADEBC010000159">
    <property type="protein sequence ID" value="CAB3224652.1"/>
    <property type="molecule type" value="Genomic_DNA"/>
</dbReference>
<feature type="compositionally biased region" description="Polar residues" evidence="1">
    <location>
        <begin position="49"/>
        <end position="62"/>
    </location>
</feature>
<accession>A0A8S0YWM8</accession>
<evidence type="ECO:0000313" key="3">
    <source>
        <dbReference type="Proteomes" id="UP000494106"/>
    </source>
</evidence>
<protein>
    <submittedName>
        <fullName evidence="2">Uncharacterized protein</fullName>
    </submittedName>
</protein>
<evidence type="ECO:0000313" key="2">
    <source>
        <dbReference type="EMBL" id="CAB3224652.1"/>
    </source>
</evidence>
<comment type="caution">
    <text evidence="2">The sequence shown here is derived from an EMBL/GenBank/DDBJ whole genome shotgun (WGS) entry which is preliminary data.</text>
</comment>
<evidence type="ECO:0000256" key="1">
    <source>
        <dbReference type="SAM" id="MobiDB-lite"/>
    </source>
</evidence>
<sequence>MSLHPQLPDPSTSADNEYVHIRCLIANIHKPKNVSRPPSTLPKDVVLESPSSSDTERSNSGSERSEASPAQEIIPPPPRMKSNSIAGSMLETPTAHHHKHRRPSFLHLQVGRNEHEGPHSAGVHLNVPRFTVTAPPGEQRRFSHGFAFHGFALRRHSNTV</sequence>
<name>A0A8S0YWM8_ARCPL</name>
<gene>
    <name evidence="2" type="ORF">APLA_LOCUS2128</name>
</gene>
<dbReference type="Proteomes" id="UP000494106">
    <property type="component" value="Unassembled WGS sequence"/>
</dbReference>
<dbReference type="AlphaFoldDB" id="A0A8S0YWM8"/>
<organism evidence="2 3">
    <name type="scientific">Arctia plantaginis</name>
    <name type="common">Wood tiger moth</name>
    <name type="synonym">Phalaena plantaginis</name>
    <dbReference type="NCBI Taxonomy" id="874455"/>
    <lineage>
        <taxon>Eukaryota</taxon>
        <taxon>Metazoa</taxon>
        <taxon>Ecdysozoa</taxon>
        <taxon>Arthropoda</taxon>
        <taxon>Hexapoda</taxon>
        <taxon>Insecta</taxon>
        <taxon>Pterygota</taxon>
        <taxon>Neoptera</taxon>
        <taxon>Endopterygota</taxon>
        <taxon>Lepidoptera</taxon>
        <taxon>Glossata</taxon>
        <taxon>Ditrysia</taxon>
        <taxon>Noctuoidea</taxon>
        <taxon>Erebidae</taxon>
        <taxon>Arctiinae</taxon>
        <taxon>Arctia</taxon>
    </lineage>
</organism>
<reference evidence="2 3" key="1">
    <citation type="submission" date="2020-04" db="EMBL/GenBank/DDBJ databases">
        <authorList>
            <person name="Wallbank WR R."/>
            <person name="Pardo Diaz C."/>
            <person name="Kozak K."/>
            <person name="Martin S."/>
            <person name="Jiggins C."/>
            <person name="Moest M."/>
            <person name="Warren A I."/>
            <person name="Byers J.R.P. K."/>
            <person name="Montejo-Kovacevich G."/>
            <person name="Yen C E."/>
        </authorList>
    </citation>
    <scope>NUCLEOTIDE SEQUENCE [LARGE SCALE GENOMIC DNA]</scope>
</reference>
<feature type="region of interest" description="Disordered" evidence="1">
    <location>
        <begin position="31"/>
        <end position="86"/>
    </location>
</feature>
<proteinExistence type="predicted"/>